<dbReference type="Gene3D" id="3.30.160.60">
    <property type="entry name" value="Classic Zinc Finger"/>
    <property type="match status" value="1"/>
</dbReference>
<name>C6H3B6_AJECH</name>
<protein>
    <recommendedName>
        <fullName evidence="3">C2H2-type domain-containing protein</fullName>
    </recommendedName>
</protein>
<evidence type="ECO:0000259" key="3">
    <source>
        <dbReference type="PROSITE" id="PS50157"/>
    </source>
</evidence>
<organism evidence="4 5">
    <name type="scientific">Ajellomyces capsulatus (strain H143)</name>
    <name type="common">Darling's disease fungus</name>
    <name type="synonym">Histoplasma capsulatum</name>
    <dbReference type="NCBI Taxonomy" id="544712"/>
    <lineage>
        <taxon>Eukaryota</taxon>
        <taxon>Fungi</taxon>
        <taxon>Dikarya</taxon>
        <taxon>Ascomycota</taxon>
        <taxon>Pezizomycotina</taxon>
        <taxon>Eurotiomycetes</taxon>
        <taxon>Eurotiomycetidae</taxon>
        <taxon>Onygenales</taxon>
        <taxon>Ajellomycetaceae</taxon>
        <taxon>Histoplasma</taxon>
    </lineage>
</organism>
<evidence type="ECO:0000256" key="1">
    <source>
        <dbReference type="PROSITE-ProRule" id="PRU00042"/>
    </source>
</evidence>
<feature type="coiled-coil region" evidence="2">
    <location>
        <begin position="22"/>
        <end position="56"/>
    </location>
</feature>
<dbReference type="AlphaFoldDB" id="C6H3B6"/>
<proteinExistence type="predicted"/>
<gene>
    <name evidence="4" type="ORF">HCDG_00010</name>
</gene>
<evidence type="ECO:0000313" key="5">
    <source>
        <dbReference type="Proteomes" id="UP000002624"/>
    </source>
</evidence>
<evidence type="ECO:0000313" key="4">
    <source>
        <dbReference type="EMBL" id="EER44431.1"/>
    </source>
</evidence>
<keyword evidence="1" id="KW-0862">Zinc</keyword>
<feature type="domain" description="C2H2-type" evidence="3">
    <location>
        <begin position="58"/>
        <end position="81"/>
    </location>
</feature>
<evidence type="ECO:0000256" key="2">
    <source>
        <dbReference type="SAM" id="Coils"/>
    </source>
</evidence>
<keyword evidence="1" id="KW-0863">Zinc-finger</keyword>
<dbReference type="InterPro" id="IPR013087">
    <property type="entry name" value="Znf_C2H2_type"/>
</dbReference>
<dbReference type="EMBL" id="GG692419">
    <property type="protein sequence ID" value="EER44431.1"/>
    <property type="molecule type" value="Genomic_DNA"/>
</dbReference>
<dbReference type="PROSITE" id="PS00028">
    <property type="entry name" value="ZINC_FINGER_C2H2_1"/>
    <property type="match status" value="1"/>
</dbReference>
<reference evidence="5" key="1">
    <citation type="submission" date="2009-05" db="EMBL/GenBank/DDBJ databases">
        <title>The genome sequence of Ajellomyces capsulatus strain H143.</title>
        <authorList>
            <person name="Champion M."/>
            <person name="Cuomo C.A."/>
            <person name="Ma L.-J."/>
            <person name="Henn M.R."/>
            <person name="Sil A."/>
            <person name="Goldman B."/>
            <person name="Young S.K."/>
            <person name="Kodira C.D."/>
            <person name="Zeng Q."/>
            <person name="Koehrsen M."/>
            <person name="Alvarado L."/>
            <person name="Berlin A.M."/>
            <person name="Borenstein D."/>
            <person name="Chen Z."/>
            <person name="Engels R."/>
            <person name="Freedman E."/>
            <person name="Gellesch M."/>
            <person name="Goldberg J."/>
            <person name="Griggs A."/>
            <person name="Gujja S."/>
            <person name="Heiman D.I."/>
            <person name="Hepburn T.A."/>
            <person name="Howarth C."/>
            <person name="Jen D."/>
            <person name="Larson L."/>
            <person name="Lewis B."/>
            <person name="Mehta T."/>
            <person name="Park D."/>
            <person name="Pearson M."/>
            <person name="Roberts A."/>
            <person name="Saif S."/>
            <person name="Shea T.D."/>
            <person name="Shenoy N."/>
            <person name="Sisk P."/>
            <person name="Stolte C."/>
            <person name="Sykes S."/>
            <person name="Walk T."/>
            <person name="White J."/>
            <person name="Yandava C."/>
            <person name="Klein B."/>
            <person name="McEwen J.G."/>
            <person name="Puccia R."/>
            <person name="Goldman G.H."/>
            <person name="Felipe M.S."/>
            <person name="Nino-Vega G."/>
            <person name="San-Blas G."/>
            <person name="Taylor J.W."/>
            <person name="Mendoza L."/>
            <person name="Galagan J.E."/>
            <person name="Nusbaum C."/>
            <person name="Birren B.W."/>
        </authorList>
    </citation>
    <scope>NUCLEOTIDE SEQUENCE [LARGE SCALE GENOMIC DNA]</scope>
    <source>
        <strain evidence="5">H143</strain>
    </source>
</reference>
<dbReference type="OrthoDB" id="10312935at2759"/>
<dbReference type="OMA" id="RFQPSHM"/>
<dbReference type="HOGENOM" id="CLU_650477_0_0_1"/>
<dbReference type="Proteomes" id="UP000002624">
    <property type="component" value="Unassembled WGS sequence"/>
</dbReference>
<keyword evidence="2" id="KW-0175">Coiled coil</keyword>
<accession>C6H3B6</accession>
<keyword evidence="1" id="KW-0479">Metal-binding</keyword>
<dbReference type="SMART" id="SM00355">
    <property type="entry name" value="ZnF_C2H2"/>
    <property type="match status" value="2"/>
</dbReference>
<dbReference type="GO" id="GO:0008270">
    <property type="term" value="F:zinc ion binding"/>
    <property type="evidence" value="ECO:0007669"/>
    <property type="project" value="UniProtKB-KW"/>
</dbReference>
<sequence length="422" mass="48292">MLTTTPLFHDCIANEASTDLIMQNSDKFKQALSERNTELEEENRRLKKQLQVLNFGKLCCPRCPRRFKRPDRLYLHIRQSHRDWAKLFSDKSRCDECDKSVHFYLRHLRGHHKDKYRATLSSLFNIDIPYDATVPSPPHCFDISFINLYCRLQVPEEIGVIRRLNDQASINAPSEGATPKPVLTTATPNCEPAQDADHEIEQSMPFRQFPRYDVPSEDPSLQHALSGRFQPSHMITRAPCEDSSLQHALSRGFQPWTCMIPQTAGEDPSLQHALSERFQPSHMITQTPCEDPLLQHALIREPWPSMTFQTSNEDPSLRHALSRQSMIFQTSGEDSSIHQGTLGETFQHLTRDGTFNVDPSLEHAIFQGEWEKFQSPATNVPFSLPNEDASFVLFSGQQLSTPFTPLTDPSLEQVLQHVQTFQ</sequence>
<dbReference type="PROSITE" id="PS50157">
    <property type="entry name" value="ZINC_FINGER_C2H2_2"/>
    <property type="match status" value="1"/>
</dbReference>
<dbReference type="VEuPathDB" id="FungiDB:HCDG_00010"/>